<evidence type="ECO:0000313" key="2">
    <source>
        <dbReference type="EMBL" id="KAJ7356603.1"/>
    </source>
</evidence>
<dbReference type="AlphaFoldDB" id="A0AAD7AFK4"/>
<proteinExistence type="predicted"/>
<organism evidence="2 3">
    <name type="scientific">Mycena albidolilacea</name>
    <dbReference type="NCBI Taxonomy" id="1033008"/>
    <lineage>
        <taxon>Eukaryota</taxon>
        <taxon>Fungi</taxon>
        <taxon>Dikarya</taxon>
        <taxon>Basidiomycota</taxon>
        <taxon>Agaricomycotina</taxon>
        <taxon>Agaricomycetes</taxon>
        <taxon>Agaricomycetidae</taxon>
        <taxon>Agaricales</taxon>
        <taxon>Marasmiineae</taxon>
        <taxon>Mycenaceae</taxon>
        <taxon>Mycena</taxon>
    </lineage>
</organism>
<accession>A0AAD7AFK4</accession>
<evidence type="ECO:0000256" key="1">
    <source>
        <dbReference type="SAM" id="Phobius"/>
    </source>
</evidence>
<feature type="transmembrane region" description="Helical" evidence="1">
    <location>
        <begin position="14"/>
        <end position="35"/>
    </location>
</feature>
<feature type="non-terminal residue" evidence="2">
    <location>
        <position position="1"/>
    </location>
</feature>
<dbReference type="EMBL" id="JARIHO010000008">
    <property type="protein sequence ID" value="KAJ7356603.1"/>
    <property type="molecule type" value="Genomic_DNA"/>
</dbReference>
<keyword evidence="1" id="KW-0472">Membrane</keyword>
<name>A0AAD7AFK4_9AGAR</name>
<keyword evidence="3" id="KW-1185">Reference proteome</keyword>
<evidence type="ECO:0008006" key="4">
    <source>
        <dbReference type="Google" id="ProtNLM"/>
    </source>
</evidence>
<evidence type="ECO:0000313" key="3">
    <source>
        <dbReference type="Proteomes" id="UP001218218"/>
    </source>
</evidence>
<gene>
    <name evidence="2" type="ORF">DFH08DRAFT_849500</name>
</gene>
<feature type="transmembrane region" description="Helical" evidence="1">
    <location>
        <begin position="119"/>
        <end position="142"/>
    </location>
</feature>
<comment type="caution">
    <text evidence="2">The sequence shown here is derived from an EMBL/GenBank/DDBJ whole genome shotgun (WGS) entry which is preliminary data.</text>
</comment>
<dbReference type="Proteomes" id="UP001218218">
    <property type="component" value="Unassembled WGS sequence"/>
</dbReference>
<keyword evidence="1" id="KW-1133">Transmembrane helix</keyword>
<protein>
    <recommendedName>
        <fullName evidence="4">Transmembrane protein</fullName>
    </recommendedName>
</protein>
<sequence>MDPDDEPVPPRRKWIPITALVAGTVLVAAPLVYLLRIGKTQRFSLKSVNAAPPRRVGSLSSSTVVTSGAASRFTFAAPEQLAQVQNEKPLPQGADWDDDNWGVPPAPPDPNDNFNVSVYLLKALGTATLIVSGVAFVGIWGLRRYLDVDNMEDFAVEMRLSVMNNMPLLASRMRSALLGPPEEANAESKPDEEMLQLDQNWTADGAHERLGAAYDKGGLGAWAEAAAREVEQEARLELEKRQQLKTVGSKKP</sequence>
<keyword evidence="1" id="KW-0812">Transmembrane</keyword>
<reference evidence="2" key="1">
    <citation type="submission" date="2023-03" db="EMBL/GenBank/DDBJ databases">
        <title>Massive genome expansion in bonnet fungi (Mycena s.s.) driven by repeated elements and novel gene families across ecological guilds.</title>
        <authorList>
            <consortium name="Lawrence Berkeley National Laboratory"/>
            <person name="Harder C.B."/>
            <person name="Miyauchi S."/>
            <person name="Viragh M."/>
            <person name="Kuo A."/>
            <person name="Thoen E."/>
            <person name="Andreopoulos B."/>
            <person name="Lu D."/>
            <person name="Skrede I."/>
            <person name="Drula E."/>
            <person name="Henrissat B."/>
            <person name="Morin E."/>
            <person name="Kohler A."/>
            <person name="Barry K."/>
            <person name="LaButti K."/>
            <person name="Morin E."/>
            <person name="Salamov A."/>
            <person name="Lipzen A."/>
            <person name="Mereny Z."/>
            <person name="Hegedus B."/>
            <person name="Baldrian P."/>
            <person name="Stursova M."/>
            <person name="Weitz H."/>
            <person name="Taylor A."/>
            <person name="Grigoriev I.V."/>
            <person name="Nagy L.G."/>
            <person name="Martin F."/>
            <person name="Kauserud H."/>
        </authorList>
    </citation>
    <scope>NUCLEOTIDE SEQUENCE</scope>
    <source>
        <strain evidence="2">CBHHK002</strain>
    </source>
</reference>